<keyword evidence="1" id="KW-0175">Coiled coil</keyword>
<dbReference type="AlphaFoldDB" id="A0A4Y2GLC2"/>
<dbReference type="EMBL" id="BGPR01001426">
    <property type="protein sequence ID" value="GBM53586.1"/>
    <property type="molecule type" value="Genomic_DNA"/>
</dbReference>
<protein>
    <submittedName>
        <fullName evidence="2">Uncharacterized protein</fullName>
    </submittedName>
</protein>
<evidence type="ECO:0000313" key="3">
    <source>
        <dbReference type="Proteomes" id="UP000499080"/>
    </source>
</evidence>
<organism evidence="2 3">
    <name type="scientific">Araneus ventricosus</name>
    <name type="common">Orbweaver spider</name>
    <name type="synonym">Epeira ventricosa</name>
    <dbReference type="NCBI Taxonomy" id="182803"/>
    <lineage>
        <taxon>Eukaryota</taxon>
        <taxon>Metazoa</taxon>
        <taxon>Ecdysozoa</taxon>
        <taxon>Arthropoda</taxon>
        <taxon>Chelicerata</taxon>
        <taxon>Arachnida</taxon>
        <taxon>Araneae</taxon>
        <taxon>Araneomorphae</taxon>
        <taxon>Entelegynae</taxon>
        <taxon>Araneoidea</taxon>
        <taxon>Araneidae</taxon>
        <taxon>Araneus</taxon>
    </lineage>
</organism>
<keyword evidence="3" id="KW-1185">Reference proteome</keyword>
<gene>
    <name evidence="2" type="ORF">AVEN_105478_1</name>
</gene>
<sequence length="130" mass="14272">MLLRKSCGRELELVAIGLVALSVMLYPGTTSKVSTEAGVIQSRQLPCLVGLYETATPNQASQIVKLENIGEHEVIVAPHFTLNQSKDVVSEAELQNDTAEEILKLLENQNVRGVSRINIRKMGKQSQENT</sequence>
<comment type="caution">
    <text evidence="2">The sequence shown here is derived from an EMBL/GenBank/DDBJ whole genome shotgun (WGS) entry which is preliminary data.</text>
</comment>
<evidence type="ECO:0000313" key="2">
    <source>
        <dbReference type="EMBL" id="GBM53586.1"/>
    </source>
</evidence>
<evidence type="ECO:0000256" key="1">
    <source>
        <dbReference type="SAM" id="Coils"/>
    </source>
</evidence>
<reference evidence="2 3" key="1">
    <citation type="journal article" date="2019" name="Sci. Rep.">
        <title>Orb-weaving spider Araneus ventricosus genome elucidates the spidroin gene catalogue.</title>
        <authorList>
            <person name="Kono N."/>
            <person name="Nakamura H."/>
            <person name="Ohtoshi R."/>
            <person name="Moran D.A.P."/>
            <person name="Shinohara A."/>
            <person name="Yoshida Y."/>
            <person name="Fujiwara M."/>
            <person name="Mori M."/>
            <person name="Tomita M."/>
            <person name="Arakawa K."/>
        </authorList>
    </citation>
    <scope>NUCLEOTIDE SEQUENCE [LARGE SCALE GENOMIC DNA]</scope>
</reference>
<name>A0A4Y2GLC2_ARAVE</name>
<accession>A0A4Y2GLC2</accession>
<feature type="coiled-coil region" evidence="1">
    <location>
        <begin position="82"/>
        <end position="109"/>
    </location>
</feature>
<proteinExistence type="predicted"/>
<dbReference type="Proteomes" id="UP000499080">
    <property type="component" value="Unassembled WGS sequence"/>
</dbReference>